<evidence type="ECO:0000313" key="2">
    <source>
        <dbReference type="EMBL" id="NOJ81114.1"/>
    </source>
</evidence>
<name>A0A7Y4IL01_MYXXA</name>
<sequence length="178" mass="19167">MNMRTNLSIVTLAVLAMSTSASLAVESEVVDVCAEQGSPPSGFPSCVWSIPMEGGEVLLDVVGTASASEVRQAHAEMREPKLTPHVLTDEEGALVVEGLLHATSTLSDVVVSELPIYEHPDGDEPVIVLTGRLYGFGGLTRIDIEDRGGGHFTYIFFFRTGGNVAYDTQFGWGTFYPW</sequence>
<gene>
    <name evidence="2" type="ORF">HNV28_22785</name>
</gene>
<feature type="chain" id="PRO_5030766615" description="Lipoprotein" evidence="1">
    <location>
        <begin position="24"/>
        <end position="178"/>
    </location>
</feature>
<evidence type="ECO:0000256" key="1">
    <source>
        <dbReference type="SAM" id="SignalP"/>
    </source>
</evidence>
<evidence type="ECO:0000313" key="3">
    <source>
        <dbReference type="Proteomes" id="UP000533080"/>
    </source>
</evidence>
<feature type="signal peptide" evidence="1">
    <location>
        <begin position="1"/>
        <end position="23"/>
    </location>
</feature>
<dbReference type="RefSeq" id="WP_171443205.1">
    <property type="nucleotide sequence ID" value="NZ_JABFNS010000009.1"/>
</dbReference>
<dbReference type="AlphaFoldDB" id="A0A7Y4IL01"/>
<dbReference type="Proteomes" id="UP000533080">
    <property type="component" value="Unassembled WGS sequence"/>
</dbReference>
<organism evidence="2 3">
    <name type="scientific">Myxococcus xanthus</name>
    <dbReference type="NCBI Taxonomy" id="34"/>
    <lineage>
        <taxon>Bacteria</taxon>
        <taxon>Pseudomonadati</taxon>
        <taxon>Myxococcota</taxon>
        <taxon>Myxococcia</taxon>
        <taxon>Myxococcales</taxon>
        <taxon>Cystobacterineae</taxon>
        <taxon>Myxococcaceae</taxon>
        <taxon>Myxococcus</taxon>
    </lineage>
</organism>
<dbReference type="EMBL" id="JABFNT010000077">
    <property type="protein sequence ID" value="NOJ81114.1"/>
    <property type="molecule type" value="Genomic_DNA"/>
</dbReference>
<keyword evidence="1" id="KW-0732">Signal</keyword>
<proteinExistence type="predicted"/>
<reference evidence="2 3" key="1">
    <citation type="submission" date="2020-05" db="EMBL/GenBank/DDBJ databases">
        <authorList>
            <person name="Whitworth D."/>
        </authorList>
    </citation>
    <scope>NUCLEOTIDE SEQUENCE [LARGE SCALE GENOMIC DNA]</scope>
    <source>
        <strain evidence="2 3">AM005</strain>
    </source>
</reference>
<evidence type="ECO:0008006" key="4">
    <source>
        <dbReference type="Google" id="ProtNLM"/>
    </source>
</evidence>
<accession>A0A7Y4IL01</accession>
<protein>
    <recommendedName>
        <fullName evidence="4">Lipoprotein</fullName>
    </recommendedName>
</protein>
<comment type="caution">
    <text evidence="2">The sequence shown here is derived from an EMBL/GenBank/DDBJ whole genome shotgun (WGS) entry which is preliminary data.</text>
</comment>